<sequence>MILLLMMMMMMQGENTDDSETPADTLSSSIHTGKDSDASSTLKHKADKAHLPGELDRKSVARAFWESELYKELLEWDLVEKWAFTVEPSSDDFTGPKDAAAEYIVRSRAASMYSHECHEGCKNKGCGKLYVLDGNWKLCYAHCMFPVSISIPGYETEINYPNICPRSPEYQSAFCDRHCQVVKQKGIPTELRTFLDYCRNKKQDPENVLKDIESPGHSVSELTENAAVYQGTRSFMAANMTLLKDCEEEVPVQCNKDTVGKRRLQKWSRGIFLIATAGGHIDFWQPLYKSESPSQAFLITIVWMYNKFKQMKESGKSDQEVLKAMEETVLAYDNMCHLDSLRAAKKDLPLPPPFNKMWTTVEKVIDQLHLKNHKDPSCKVNYDPDHILSKSFNTMAAEQVNVWASRLKRIMVALPYVHHMFFFHRMVKRRNAYSQFCYSTGRQPVVPKCAKKWFERS</sequence>
<feature type="compositionally biased region" description="Polar residues" evidence="1">
    <location>
        <begin position="22"/>
        <end position="31"/>
    </location>
</feature>
<gene>
    <name evidence="3" type="ORF">PLOB_00033015</name>
</gene>
<evidence type="ECO:0000256" key="2">
    <source>
        <dbReference type="SAM" id="SignalP"/>
    </source>
</evidence>
<feature type="chain" id="PRO_5046809282" evidence="2">
    <location>
        <begin position="17"/>
        <end position="457"/>
    </location>
</feature>
<feature type="signal peptide" evidence="2">
    <location>
        <begin position="1"/>
        <end position="16"/>
    </location>
</feature>
<evidence type="ECO:0000256" key="1">
    <source>
        <dbReference type="SAM" id="MobiDB-lite"/>
    </source>
</evidence>
<name>A0ABN8S5V7_9CNID</name>
<protein>
    <submittedName>
        <fullName evidence="3">Uncharacterized protein</fullName>
    </submittedName>
</protein>
<comment type="caution">
    <text evidence="3">The sequence shown here is derived from an EMBL/GenBank/DDBJ whole genome shotgun (WGS) entry which is preliminary data.</text>
</comment>
<dbReference type="Proteomes" id="UP001159405">
    <property type="component" value="Unassembled WGS sequence"/>
</dbReference>
<feature type="region of interest" description="Disordered" evidence="1">
    <location>
        <begin position="15"/>
        <end position="46"/>
    </location>
</feature>
<dbReference type="EMBL" id="CALNXK010000432">
    <property type="protein sequence ID" value="CAH3185562.1"/>
    <property type="molecule type" value="Genomic_DNA"/>
</dbReference>
<accession>A0ABN8S5V7</accession>
<organism evidence="3 4">
    <name type="scientific">Porites lobata</name>
    <dbReference type="NCBI Taxonomy" id="104759"/>
    <lineage>
        <taxon>Eukaryota</taxon>
        <taxon>Metazoa</taxon>
        <taxon>Cnidaria</taxon>
        <taxon>Anthozoa</taxon>
        <taxon>Hexacorallia</taxon>
        <taxon>Scleractinia</taxon>
        <taxon>Fungiina</taxon>
        <taxon>Poritidae</taxon>
        <taxon>Porites</taxon>
    </lineage>
</organism>
<evidence type="ECO:0000313" key="4">
    <source>
        <dbReference type="Proteomes" id="UP001159405"/>
    </source>
</evidence>
<evidence type="ECO:0000313" key="3">
    <source>
        <dbReference type="EMBL" id="CAH3185562.1"/>
    </source>
</evidence>
<keyword evidence="2" id="KW-0732">Signal</keyword>
<proteinExistence type="predicted"/>
<keyword evidence="4" id="KW-1185">Reference proteome</keyword>
<reference evidence="3 4" key="1">
    <citation type="submission" date="2022-05" db="EMBL/GenBank/DDBJ databases">
        <authorList>
            <consortium name="Genoscope - CEA"/>
            <person name="William W."/>
        </authorList>
    </citation>
    <scope>NUCLEOTIDE SEQUENCE [LARGE SCALE GENOMIC DNA]</scope>
</reference>